<evidence type="ECO:0000313" key="12">
    <source>
        <dbReference type="Proteomes" id="UP000007797"/>
    </source>
</evidence>
<dbReference type="SMART" id="SM00164">
    <property type="entry name" value="TBC"/>
    <property type="match status" value="1"/>
</dbReference>
<accession>F4PL46</accession>
<feature type="region of interest" description="Disordered" evidence="9">
    <location>
        <begin position="16"/>
        <end position="66"/>
    </location>
</feature>
<feature type="compositionally biased region" description="Low complexity" evidence="9">
    <location>
        <begin position="30"/>
        <end position="49"/>
    </location>
</feature>
<keyword evidence="5" id="KW-0472">Membrane</keyword>
<dbReference type="PANTHER" id="PTHR22957">
    <property type="entry name" value="TBC1 DOMAIN FAMILY MEMBER GTPASE-ACTIVATING PROTEIN"/>
    <property type="match status" value="1"/>
</dbReference>
<evidence type="ECO:0000256" key="5">
    <source>
        <dbReference type="ARBA" id="ARBA00023136"/>
    </source>
</evidence>
<sequence>MSEPNHTLLEAASELRQQQEEGIEDEDFVTINNDTTSSSSDQINISSSSGNEVDQEDDNSDLQAVSLSNNNNNEEALQNITLSDDVDNNSQETLITTTATAVIITTTDEATTTNQSSEVIETTQEPTKQQEVEVVITESTTSTTTSTNTNNTTTNIPTINVLGGGGDQSPSLQSNITYQERLHYYKEALKPSTIDLSVIQHLADQGIPESQGLRSIYWKIILGYLPSEKGSWKSDVERSRKIYQDWVMELMINPWKEQEEKKIHRDDHPLSVSVDSKWNEYFQDQNILVDIEKDVRRTFPSLHFFNHQQEEGKTIHYEALRRILFIYAKLNPGIKYVQGMNEILGPIYYIFATDPDADCKEGAEADSFFCFTNIMSEIRDNFCKTLDKSDVGVISSIKKLNFLLRKKDRQLWNDLETKQIHPQFYSFRWITLLLSQEFELPDVLRLWDSLFSDPNRFEFLYYFCCAMLICVRNQILESSFADSLKLLQSYPQNIEFHTIYSTALSLRDGTFKLNTEDVFKSGQSYLQMFNPFAKVNNNPSSPIGSYSPTYSSPIITSVSPTNNNNNTFNNNNNSSNNLSAQQQQQQNNTSPIADSLKSWLYKFGGSFNK</sequence>
<evidence type="ECO:0000256" key="2">
    <source>
        <dbReference type="ARBA" id="ARBA00004496"/>
    </source>
</evidence>
<keyword evidence="12" id="KW-1185">Reference proteome</keyword>
<gene>
    <name evidence="11" type="ORF">DFA_05400</name>
</gene>
<evidence type="ECO:0000259" key="10">
    <source>
        <dbReference type="PROSITE" id="PS50086"/>
    </source>
</evidence>
<evidence type="ECO:0000256" key="8">
    <source>
        <dbReference type="ARBA" id="ARBA00067477"/>
    </source>
</evidence>
<dbReference type="FunFam" id="1.10.8.270:FF:000019">
    <property type="entry name" value="TBC1 domain family member 13"/>
    <property type="match status" value="1"/>
</dbReference>
<dbReference type="PROSITE" id="PS50086">
    <property type="entry name" value="TBC_RABGAP"/>
    <property type="match status" value="1"/>
</dbReference>
<dbReference type="Proteomes" id="UP000007797">
    <property type="component" value="Unassembled WGS sequence"/>
</dbReference>
<dbReference type="SUPFAM" id="SSF47923">
    <property type="entry name" value="Ypt/Rab-GAP domain of gyp1p"/>
    <property type="match status" value="2"/>
</dbReference>
<feature type="compositionally biased region" description="Polar residues" evidence="9">
    <location>
        <begin position="114"/>
        <end position="129"/>
    </location>
</feature>
<dbReference type="Pfam" id="PF00566">
    <property type="entry name" value="RabGAP-TBC"/>
    <property type="match status" value="1"/>
</dbReference>
<dbReference type="GO" id="GO:0005737">
    <property type="term" value="C:cytoplasm"/>
    <property type="evidence" value="ECO:0007669"/>
    <property type="project" value="UniProtKB-SubCell"/>
</dbReference>
<dbReference type="GO" id="GO:0005096">
    <property type="term" value="F:GTPase activator activity"/>
    <property type="evidence" value="ECO:0007669"/>
    <property type="project" value="UniProtKB-KW"/>
</dbReference>
<reference evidence="12" key="1">
    <citation type="journal article" date="2011" name="Genome Res.">
        <title>Phylogeny-wide analysis of social amoeba genomes highlights ancient origins for complex intercellular communication.</title>
        <authorList>
            <person name="Heidel A.J."/>
            <person name="Lawal H.M."/>
            <person name="Felder M."/>
            <person name="Schilde C."/>
            <person name="Helps N.R."/>
            <person name="Tunggal B."/>
            <person name="Rivero F."/>
            <person name="John U."/>
            <person name="Schleicher M."/>
            <person name="Eichinger L."/>
            <person name="Platzer M."/>
            <person name="Noegel A.A."/>
            <person name="Schaap P."/>
            <person name="Gloeckner G."/>
        </authorList>
    </citation>
    <scope>NUCLEOTIDE SEQUENCE [LARGE SCALE GENOMIC DNA]</scope>
    <source>
        <strain evidence="12">SH3</strain>
    </source>
</reference>
<proteinExistence type="predicted"/>
<dbReference type="GeneID" id="14875043"/>
<name>F4PL46_CACFS</name>
<comment type="function">
    <text evidence="6">Acts as a GTPase-activating protein for RAB35. Together with RAB35 may be involved in regulation of insulin-induced glucose transporter SLC2A4/GLUT4 translocation to the plasma membrane in adipocytes.</text>
</comment>
<dbReference type="AlphaFoldDB" id="F4PL46"/>
<evidence type="ECO:0000256" key="1">
    <source>
        <dbReference type="ARBA" id="ARBA00004370"/>
    </source>
</evidence>
<dbReference type="OrthoDB" id="10263206at2759"/>
<dbReference type="PANTHER" id="PTHR22957:SF27">
    <property type="entry name" value="TBC1 DOMAIN FAMILY MEMBER 13"/>
    <property type="match status" value="1"/>
</dbReference>
<dbReference type="EMBL" id="GL883008">
    <property type="protein sequence ID" value="EGG23268.1"/>
    <property type="molecule type" value="Genomic_DNA"/>
</dbReference>
<comment type="subunit">
    <text evidence="7">Interacts with RAB1A and RAB10; in a GTP-dependent manner.</text>
</comment>
<evidence type="ECO:0000256" key="9">
    <source>
        <dbReference type="SAM" id="MobiDB-lite"/>
    </source>
</evidence>
<dbReference type="STRING" id="1054147.F4PL46"/>
<evidence type="ECO:0000256" key="4">
    <source>
        <dbReference type="ARBA" id="ARBA00022490"/>
    </source>
</evidence>
<dbReference type="InterPro" id="IPR035969">
    <property type="entry name" value="Rab-GAP_TBC_sf"/>
</dbReference>
<evidence type="ECO:0000256" key="7">
    <source>
        <dbReference type="ARBA" id="ARBA00064536"/>
    </source>
</evidence>
<dbReference type="GO" id="GO:0006886">
    <property type="term" value="P:intracellular protein transport"/>
    <property type="evidence" value="ECO:0007669"/>
    <property type="project" value="TreeGrafter"/>
</dbReference>
<dbReference type="RefSeq" id="XP_004361119.1">
    <property type="nucleotide sequence ID" value="XM_004361062.1"/>
</dbReference>
<feature type="compositionally biased region" description="Low complexity" evidence="9">
    <location>
        <begin position="558"/>
        <end position="590"/>
    </location>
</feature>
<evidence type="ECO:0000313" key="11">
    <source>
        <dbReference type="EMBL" id="EGG23268.1"/>
    </source>
</evidence>
<feature type="region of interest" description="Disordered" evidence="9">
    <location>
        <begin position="110"/>
        <end position="168"/>
    </location>
</feature>
<dbReference type="Gene3D" id="1.10.472.80">
    <property type="entry name" value="Ypt/Rab-GAP domain of gyp1p, domain 3"/>
    <property type="match status" value="1"/>
</dbReference>
<protein>
    <recommendedName>
        <fullName evidence="8">TBC1 domain family member 13</fullName>
    </recommendedName>
</protein>
<feature type="compositionally biased region" description="Low complexity" evidence="9">
    <location>
        <begin position="132"/>
        <end position="160"/>
    </location>
</feature>
<feature type="region of interest" description="Disordered" evidence="9">
    <location>
        <begin position="558"/>
        <end position="591"/>
    </location>
</feature>
<dbReference type="InterPro" id="IPR000195">
    <property type="entry name" value="Rab-GAP-TBC_dom"/>
</dbReference>
<keyword evidence="4" id="KW-0963">Cytoplasm</keyword>
<dbReference type="FunFam" id="1.10.472.80:FF:000009">
    <property type="entry name" value="TBC1 domain family member 13"/>
    <property type="match status" value="1"/>
</dbReference>
<keyword evidence="3" id="KW-0343">GTPase activation</keyword>
<dbReference type="GO" id="GO:0016020">
    <property type="term" value="C:membrane"/>
    <property type="evidence" value="ECO:0007669"/>
    <property type="project" value="UniProtKB-SubCell"/>
</dbReference>
<feature type="domain" description="Rab-GAP TBC" evidence="10">
    <location>
        <begin position="208"/>
        <end position="454"/>
    </location>
</feature>
<evidence type="ECO:0000256" key="3">
    <source>
        <dbReference type="ARBA" id="ARBA00022468"/>
    </source>
</evidence>
<dbReference type="Gene3D" id="1.10.8.270">
    <property type="entry name" value="putative rabgap domain of human tbc1 domain family member 14 like domains"/>
    <property type="match status" value="1"/>
</dbReference>
<organism evidence="11 12">
    <name type="scientific">Cavenderia fasciculata</name>
    <name type="common">Slime mold</name>
    <name type="synonym">Dictyostelium fasciculatum</name>
    <dbReference type="NCBI Taxonomy" id="261658"/>
    <lineage>
        <taxon>Eukaryota</taxon>
        <taxon>Amoebozoa</taxon>
        <taxon>Evosea</taxon>
        <taxon>Eumycetozoa</taxon>
        <taxon>Dictyostelia</taxon>
        <taxon>Acytosteliales</taxon>
        <taxon>Cavenderiaceae</taxon>
        <taxon>Cavenderia</taxon>
    </lineage>
</organism>
<evidence type="ECO:0000256" key="6">
    <source>
        <dbReference type="ARBA" id="ARBA00059763"/>
    </source>
</evidence>
<dbReference type="KEGG" id="dfa:DFA_05400"/>
<dbReference type="OMA" id="FHTIYST"/>
<comment type="subcellular location">
    <subcellularLocation>
        <location evidence="2">Cytoplasm</location>
    </subcellularLocation>
    <subcellularLocation>
        <location evidence="1">Membrane</location>
    </subcellularLocation>
</comment>